<sequence length="276" mass="32395">NTTNTSLAFVKNKENEKKTKIIFVKATVNKNSDISNEKLVKKMKTEKQKPLYMIHLPSSQVRTTSKKVQYSHHAKSHQKVPPSPHGKPLHRKMRFQQMHTCQDKYHVRNDLICFNCNKPGHLAKFCWNRDQHFNKYAKLVQYFTCHKFRHISKECWHRIDNLVHDPMFHVNIHKNKDHVHAENTKKFYVHENRTVAQNISSEFHVKNLNDKNLKHRKQNVQYVSGAFYTYNSKIRNQDSNKSVLASTWMDAHDMSASISTDANPNVAVHGCGHQYP</sequence>
<evidence type="ECO:0000259" key="2">
    <source>
        <dbReference type="PROSITE" id="PS50158"/>
    </source>
</evidence>
<evidence type="ECO:0000313" key="3">
    <source>
        <dbReference type="EMBL" id="MQL76050.1"/>
    </source>
</evidence>
<feature type="non-terminal residue" evidence="3">
    <location>
        <position position="1"/>
    </location>
</feature>
<dbReference type="AlphaFoldDB" id="A0A843U2B4"/>
<dbReference type="SUPFAM" id="SSF57756">
    <property type="entry name" value="Retrovirus zinc finger-like domains"/>
    <property type="match status" value="1"/>
</dbReference>
<gene>
    <name evidence="3" type="ORF">Taro_008445</name>
</gene>
<reference evidence="3" key="1">
    <citation type="submission" date="2017-07" db="EMBL/GenBank/DDBJ databases">
        <title>Taro Niue Genome Assembly and Annotation.</title>
        <authorList>
            <person name="Atibalentja N."/>
            <person name="Keating K."/>
            <person name="Fields C.J."/>
        </authorList>
    </citation>
    <scope>NUCLEOTIDE SEQUENCE</scope>
    <source>
        <strain evidence="3">Niue_2</strain>
        <tissue evidence="3">Leaf</tissue>
    </source>
</reference>
<accession>A0A843U2B4</accession>
<name>A0A843U2B4_COLES</name>
<keyword evidence="1" id="KW-0863">Zinc-finger</keyword>
<proteinExistence type="predicted"/>
<dbReference type="PROSITE" id="PS50158">
    <property type="entry name" value="ZF_CCHC"/>
    <property type="match status" value="1"/>
</dbReference>
<dbReference type="EMBL" id="NMUH01000277">
    <property type="protein sequence ID" value="MQL76050.1"/>
    <property type="molecule type" value="Genomic_DNA"/>
</dbReference>
<comment type="caution">
    <text evidence="3">The sequence shown here is derived from an EMBL/GenBank/DDBJ whole genome shotgun (WGS) entry which is preliminary data.</text>
</comment>
<feature type="domain" description="CCHC-type" evidence="2">
    <location>
        <begin position="113"/>
        <end position="126"/>
    </location>
</feature>
<evidence type="ECO:0000313" key="4">
    <source>
        <dbReference type="Proteomes" id="UP000652761"/>
    </source>
</evidence>
<dbReference type="InterPro" id="IPR036875">
    <property type="entry name" value="Znf_CCHC_sf"/>
</dbReference>
<organism evidence="3 4">
    <name type="scientific">Colocasia esculenta</name>
    <name type="common">Wild taro</name>
    <name type="synonym">Arum esculentum</name>
    <dbReference type="NCBI Taxonomy" id="4460"/>
    <lineage>
        <taxon>Eukaryota</taxon>
        <taxon>Viridiplantae</taxon>
        <taxon>Streptophyta</taxon>
        <taxon>Embryophyta</taxon>
        <taxon>Tracheophyta</taxon>
        <taxon>Spermatophyta</taxon>
        <taxon>Magnoliopsida</taxon>
        <taxon>Liliopsida</taxon>
        <taxon>Araceae</taxon>
        <taxon>Aroideae</taxon>
        <taxon>Colocasieae</taxon>
        <taxon>Colocasia</taxon>
    </lineage>
</organism>
<dbReference type="OrthoDB" id="1751274at2759"/>
<dbReference type="InterPro" id="IPR001878">
    <property type="entry name" value="Znf_CCHC"/>
</dbReference>
<dbReference type="GO" id="GO:0003676">
    <property type="term" value="F:nucleic acid binding"/>
    <property type="evidence" value="ECO:0007669"/>
    <property type="project" value="InterPro"/>
</dbReference>
<dbReference type="Gene3D" id="4.10.60.10">
    <property type="entry name" value="Zinc finger, CCHC-type"/>
    <property type="match status" value="1"/>
</dbReference>
<dbReference type="SMART" id="SM00343">
    <property type="entry name" value="ZnF_C2HC"/>
    <property type="match status" value="2"/>
</dbReference>
<protein>
    <recommendedName>
        <fullName evidence="2">CCHC-type domain-containing protein</fullName>
    </recommendedName>
</protein>
<keyword evidence="1" id="KW-0862">Zinc</keyword>
<dbReference type="GO" id="GO:0008270">
    <property type="term" value="F:zinc ion binding"/>
    <property type="evidence" value="ECO:0007669"/>
    <property type="project" value="UniProtKB-KW"/>
</dbReference>
<evidence type="ECO:0000256" key="1">
    <source>
        <dbReference type="PROSITE-ProRule" id="PRU00047"/>
    </source>
</evidence>
<keyword evidence="1" id="KW-0479">Metal-binding</keyword>
<dbReference type="Proteomes" id="UP000652761">
    <property type="component" value="Unassembled WGS sequence"/>
</dbReference>
<keyword evidence="4" id="KW-1185">Reference proteome</keyword>